<dbReference type="PROSITE" id="PS50048">
    <property type="entry name" value="ZN2_CY6_FUNGAL_2"/>
    <property type="match status" value="1"/>
</dbReference>
<evidence type="ECO:0000259" key="4">
    <source>
        <dbReference type="PROSITE" id="PS50048"/>
    </source>
</evidence>
<evidence type="ECO:0000256" key="2">
    <source>
        <dbReference type="ARBA" id="ARBA00023242"/>
    </source>
</evidence>
<protein>
    <submittedName>
        <fullName evidence="5">Fungal-specific transcription factor domain-containing protein</fullName>
    </submittedName>
</protein>
<dbReference type="PROSITE" id="PS00463">
    <property type="entry name" value="ZN2_CY6_FUNGAL_1"/>
    <property type="match status" value="1"/>
</dbReference>
<evidence type="ECO:0000313" key="5">
    <source>
        <dbReference type="EMBL" id="KAH7166529.1"/>
    </source>
</evidence>
<dbReference type="InterPro" id="IPR036864">
    <property type="entry name" value="Zn2-C6_fun-type_DNA-bd_sf"/>
</dbReference>
<dbReference type="PANTHER" id="PTHR37534:SF49">
    <property type="entry name" value="LYSINE BIOSYNTHESIS REGULATORY PROTEIN LYS14"/>
    <property type="match status" value="1"/>
</dbReference>
<proteinExistence type="predicted"/>
<dbReference type="AlphaFoldDB" id="A0A9P9FNL1"/>
<dbReference type="Pfam" id="PF00172">
    <property type="entry name" value="Zn_clus"/>
    <property type="match status" value="1"/>
</dbReference>
<dbReference type="GO" id="GO:0000981">
    <property type="term" value="F:DNA-binding transcription factor activity, RNA polymerase II-specific"/>
    <property type="evidence" value="ECO:0007669"/>
    <property type="project" value="InterPro"/>
</dbReference>
<dbReference type="OrthoDB" id="6730379at2759"/>
<name>A0A9P9FNL1_9HYPO</name>
<dbReference type="Pfam" id="PF11951">
    <property type="entry name" value="Fungal_trans_2"/>
    <property type="match status" value="1"/>
</dbReference>
<evidence type="ECO:0000256" key="1">
    <source>
        <dbReference type="ARBA" id="ARBA00004123"/>
    </source>
</evidence>
<feature type="coiled-coil region" evidence="3">
    <location>
        <begin position="332"/>
        <end position="359"/>
    </location>
</feature>
<dbReference type="PANTHER" id="PTHR37534">
    <property type="entry name" value="TRANSCRIPTIONAL ACTIVATOR PROTEIN UGA3"/>
    <property type="match status" value="1"/>
</dbReference>
<dbReference type="GO" id="GO:0005634">
    <property type="term" value="C:nucleus"/>
    <property type="evidence" value="ECO:0007669"/>
    <property type="project" value="UniProtKB-SubCell"/>
</dbReference>
<dbReference type="GO" id="GO:0008270">
    <property type="term" value="F:zinc ion binding"/>
    <property type="evidence" value="ECO:0007669"/>
    <property type="project" value="InterPro"/>
</dbReference>
<evidence type="ECO:0000256" key="3">
    <source>
        <dbReference type="SAM" id="Coils"/>
    </source>
</evidence>
<dbReference type="SUPFAM" id="SSF57701">
    <property type="entry name" value="Zn2/Cys6 DNA-binding domain"/>
    <property type="match status" value="1"/>
</dbReference>
<keyword evidence="3" id="KW-0175">Coiled coil</keyword>
<dbReference type="GO" id="GO:0045944">
    <property type="term" value="P:positive regulation of transcription by RNA polymerase II"/>
    <property type="evidence" value="ECO:0007669"/>
    <property type="project" value="TreeGrafter"/>
</dbReference>
<keyword evidence="2" id="KW-0539">Nucleus</keyword>
<comment type="caution">
    <text evidence="5">The sequence shown here is derived from an EMBL/GenBank/DDBJ whole genome shotgun (WGS) entry which is preliminary data.</text>
</comment>
<dbReference type="InterPro" id="IPR001138">
    <property type="entry name" value="Zn2Cys6_DnaBD"/>
</dbReference>
<keyword evidence="6" id="KW-1185">Reference proteome</keyword>
<dbReference type="EMBL" id="JAGMUV010000003">
    <property type="protein sequence ID" value="KAH7166529.1"/>
    <property type="molecule type" value="Genomic_DNA"/>
</dbReference>
<accession>A0A9P9FNL1</accession>
<feature type="domain" description="Zn(2)-C6 fungal-type" evidence="4">
    <location>
        <begin position="6"/>
        <end position="34"/>
    </location>
</feature>
<dbReference type="SMART" id="SM00066">
    <property type="entry name" value="GAL4"/>
    <property type="match status" value="1"/>
</dbReference>
<dbReference type="Proteomes" id="UP000738349">
    <property type="component" value="Unassembled WGS sequence"/>
</dbReference>
<sequence>MKADRGCRTCKNRKIGCDKNMPSCNNCTRTNRQCLGYGLRLTWPDQQIRRSKSQANQPNSESETRIEIRPTQQRDWQFLNFTYEDVAFATGTGTRRQLLKSLSTHGPMYSLSLHASFLDQDGVLLQYYEAVISSMVSTTRANNGFRTAILPMALSCQSLPAMALCSAMLAISAYHHLGSKSAIPYKMNALRWLSESLLATGAESGGGVSEAQLAACMMLCMYSVFDEEEGQWHLHLDGARKILASLRIYEQYRPPSNFLMNWYLYYEVLGQFTQPSDDVCKDFNMQSLIQTPRTDITVIVGSLGCSIEIFHILHLINQIRSSSPSNLDGSELALIVQKRTALEERLQNLVQRLDTEEEEAATAVECNRIMATANLYRLATLLYLQRVFPLEGDQARRNRYLNEARVTSESLQVVTSPWPMFVIACESRTEEHRIAVLTTLDEMQRRRSIGNIRVMRNVIETIWKQCDLRAEFDNEQQLEWCRFVDNEVMVPWFA</sequence>
<reference evidence="5" key="1">
    <citation type="journal article" date="2021" name="Nat. Commun.">
        <title>Genetic determinants of endophytism in the Arabidopsis root mycobiome.</title>
        <authorList>
            <person name="Mesny F."/>
            <person name="Miyauchi S."/>
            <person name="Thiergart T."/>
            <person name="Pickel B."/>
            <person name="Atanasova L."/>
            <person name="Karlsson M."/>
            <person name="Huettel B."/>
            <person name="Barry K.W."/>
            <person name="Haridas S."/>
            <person name="Chen C."/>
            <person name="Bauer D."/>
            <person name="Andreopoulos W."/>
            <person name="Pangilinan J."/>
            <person name="LaButti K."/>
            <person name="Riley R."/>
            <person name="Lipzen A."/>
            <person name="Clum A."/>
            <person name="Drula E."/>
            <person name="Henrissat B."/>
            <person name="Kohler A."/>
            <person name="Grigoriev I.V."/>
            <person name="Martin F.M."/>
            <person name="Hacquard S."/>
        </authorList>
    </citation>
    <scope>NUCLEOTIDE SEQUENCE</scope>
    <source>
        <strain evidence="5">MPI-CAGE-AT-0147</strain>
    </source>
</reference>
<dbReference type="Gene3D" id="4.10.240.10">
    <property type="entry name" value="Zn(2)-C6 fungal-type DNA-binding domain"/>
    <property type="match status" value="1"/>
</dbReference>
<evidence type="ECO:0000313" key="6">
    <source>
        <dbReference type="Proteomes" id="UP000738349"/>
    </source>
</evidence>
<comment type="subcellular location">
    <subcellularLocation>
        <location evidence="1">Nucleus</location>
    </subcellularLocation>
</comment>
<organism evidence="5 6">
    <name type="scientific">Dactylonectria macrodidyma</name>
    <dbReference type="NCBI Taxonomy" id="307937"/>
    <lineage>
        <taxon>Eukaryota</taxon>
        <taxon>Fungi</taxon>
        <taxon>Dikarya</taxon>
        <taxon>Ascomycota</taxon>
        <taxon>Pezizomycotina</taxon>
        <taxon>Sordariomycetes</taxon>
        <taxon>Hypocreomycetidae</taxon>
        <taxon>Hypocreales</taxon>
        <taxon>Nectriaceae</taxon>
        <taxon>Dactylonectria</taxon>
    </lineage>
</organism>
<dbReference type="CDD" id="cd00067">
    <property type="entry name" value="GAL4"/>
    <property type="match status" value="1"/>
</dbReference>
<gene>
    <name evidence="5" type="ORF">EDB81DRAFT_866267</name>
</gene>
<dbReference type="InterPro" id="IPR021858">
    <property type="entry name" value="Fun_TF"/>
</dbReference>
<dbReference type="GO" id="GO:0000976">
    <property type="term" value="F:transcription cis-regulatory region binding"/>
    <property type="evidence" value="ECO:0007669"/>
    <property type="project" value="TreeGrafter"/>
</dbReference>